<dbReference type="GO" id="GO:0003938">
    <property type="term" value="F:IMP dehydrogenase activity"/>
    <property type="evidence" value="ECO:0007669"/>
    <property type="project" value="InterPro"/>
</dbReference>
<dbReference type="GO" id="GO:0006183">
    <property type="term" value="P:GTP biosynthetic process"/>
    <property type="evidence" value="ECO:0007669"/>
    <property type="project" value="TreeGrafter"/>
</dbReference>
<dbReference type="InterPro" id="IPR000644">
    <property type="entry name" value="CBS_dom"/>
</dbReference>
<comment type="similarity">
    <text evidence="1">Belongs to the IMPDH/GMPR family.</text>
</comment>
<dbReference type="AlphaFoldDB" id="A0A383F5K2"/>
<dbReference type="GO" id="GO:0046872">
    <property type="term" value="F:metal ion binding"/>
    <property type="evidence" value="ECO:0007669"/>
    <property type="project" value="UniProtKB-KW"/>
</dbReference>
<evidence type="ECO:0000256" key="3">
    <source>
        <dbReference type="ARBA" id="ARBA00023002"/>
    </source>
</evidence>
<dbReference type="SUPFAM" id="SSF51412">
    <property type="entry name" value="Inosine monophosphate dehydrogenase (IMPDH)"/>
    <property type="match status" value="1"/>
</dbReference>
<reference evidence="6" key="1">
    <citation type="submission" date="2018-05" db="EMBL/GenBank/DDBJ databases">
        <authorList>
            <person name="Lanie J.A."/>
            <person name="Ng W.-L."/>
            <person name="Kazmierczak K.M."/>
            <person name="Andrzejewski T.M."/>
            <person name="Davidsen T.M."/>
            <person name="Wayne K.J."/>
            <person name="Tettelin H."/>
            <person name="Glass J.I."/>
            <person name="Rusch D."/>
            <person name="Podicherti R."/>
            <person name="Tsui H.-C.T."/>
            <person name="Winkler M.E."/>
        </authorList>
    </citation>
    <scope>NUCLEOTIDE SEQUENCE</scope>
</reference>
<proteinExistence type="inferred from homology"/>
<dbReference type="FunFam" id="3.20.20.70:FF:000424">
    <property type="entry name" value="Inosine-5'-monophosphate dehydrogenase 2"/>
    <property type="match status" value="1"/>
</dbReference>
<accession>A0A383F5K2</accession>
<keyword evidence="3" id="KW-0560">Oxidoreductase</keyword>
<organism evidence="6">
    <name type="scientific">marine metagenome</name>
    <dbReference type="NCBI Taxonomy" id="408172"/>
    <lineage>
        <taxon>unclassified sequences</taxon>
        <taxon>metagenomes</taxon>
        <taxon>ecological metagenomes</taxon>
    </lineage>
</organism>
<dbReference type="InterPro" id="IPR001093">
    <property type="entry name" value="IMP_DH_GMPRt"/>
</dbReference>
<dbReference type="EMBL" id="UINC01231635">
    <property type="protein sequence ID" value="SVE64249.1"/>
    <property type="molecule type" value="Genomic_DNA"/>
</dbReference>
<sequence length="131" mass="14500">MVPKYSEILPREVDLSTFITKNIRLNIPLMSAAMDTVTESKTAIALAREGGMGVIHKNLSIAEQCSEIDKVKRSESGMILDPVTINSQKTIEDALKIMSKYHISGVPVVDNGKLKGILTNRDIRFENDLDL</sequence>
<evidence type="ECO:0000256" key="2">
    <source>
        <dbReference type="ARBA" id="ARBA00022723"/>
    </source>
</evidence>
<feature type="domain" description="CBS" evidence="5">
    <location>
        <begin position="78"/>
        <end position="131"/>
    </location>
</feature>
<keyword evidence="2" id="KW-0479">Metal-binding</keyword>
<dbReference type="PANTHER" id="PTHR11911">
    <property type="entry name" value="INOSINE-5-MONOPHOSPHATE DEHYDROGENASE RELATED"/>
    <property type="match status" value="1"/>
</dbReference>
<protein>
    <recommendedName>
        <fullName evidence="5">CBS domain-containing protein</fullName>
    </recommendedName>
</protein>
<evidence type="ECO:0000259" key="5">
    <source>
        <dbReference type="PROSITE" id="PS51371"/>
    </source>
</evidence>
<dbReference type="InterPro" id="IPR005990">
    <property type="entry name" value="IMP_DH"/>
</dbReference>
<evidence type="ECO:0000313" key="6">
    <source>
        <dbReference type="EMBL" id="SVE64249.1"/>
    </source>
</evidence>
<dbReference type="Gene3D" id="3.20.20.70">
    <property type="entry name" value="Aldolase class I"/>
    <property type="match status" value="1"/>
</dbReference>
<feature type="non-terminal residue" evidence="6">
    <location>
        <position position="131"/>
    </location>
</feature>
<evidence type="ECO:0000256" key="4">
    <source>
        <dbReference type="ARBA" id="ARBA00023122"/>
    </source>
</evidence>
<dbReference type="CDD" id="cd04601">
    <property type="entry name" value="CBS_pair_IMPDH"/>
    <property type="match status" value="1"/>
</dbReference>
<dbReference type="InterPro" id="IPR013785">
    <property type="entry name" value="Aldolase_TIM"/>
</dbReference>
<evidence type="ECO:0000256" key="1">
    <source>
        <dbReference type="ARBA" id="ARBA00005502"/>
    </source>
</evidence>
<dbReference type="Pfam" id="PF00478">
    <property type="entry name" value="IMPDH"/>
    <property type="match status" value="1"/>
</dbReference>
<gene>
    <name evidence="6" type="ORF">METZ01_LOCUS517103</name>
</gene>
<keyword evidence="4" id="KW-0129">CBS domain</keyword>
<dbReference type="PROSITE" id="PS51371">
    <property type="entry name" value="CBS"/>
    <property type="match status" value="1"/>
</dbReference>
<dbReference type="SMART" id="SM01240">
    <property type="entry name" value="IMPDH"/>
    <property type="match status" value="1"/>
</dbReference>
<dbReference type="SMART" id="SM00116">
    <property type="entry name" value="CBS"/>
    <property type="match status" value="1"/>
</dbReference>
<dbReference type="PANTHER" id="PTHR11911:SF111">
    <property type="entry name" value="INOSINE-5'-MONOPHOSPHATE DEHYDROGENASE"/>
    <property type="match status" value="1"/>
</dbReference>
<name>A0A383F5K2_9ZZZZ</name>